<evidence type="ECO:0000256" key="8">
    <source>
        <dbReference type="PROSITE-ProRule" id="PRU00169"/>
    </source>
</evidence>
<dbReference type="PANTHER" id="PTHR32071">
    <property type="entry name" value="TRANSCRIPTIONAL REGULATORY PROTEIN"/>
    <property type="match status" value="1"/>
</dbReference>
<dbReference type="KEGG" id="tso:IZ6_24230"/>
<evidence type="ECO:0000256" key="2">
    <source>
        <dbReference type="ARBA" id="ARBA00022840"/>
    </source>
</evidence>
<keyword evidence="3" id="KW-0902">Two-component regulatory system</keyword>
<organism evidence="11 12">
    <name type="scientific">Terrihabitans soli</name>
    <dbReference type="NCBI Taxonomy" id="708113"/>
    <lineage>
        <taxon>Bacteria</taxon>
        <taxon>Pseudomonadati</taxon>
        <taxon>Pseudomonadota</taxon>
        <taxon>Alphaproteobacteria</taxon>
        <taxon>Hyphomicrobiales</taxon>
        <taxon>Terrihabitans</taxon>
    </lineage>
</organism>
<dbReference type="Proteomes" id="UP000515317">
    <property type="component" value="Chromosome"/>
</dbReference>
<dbReference type="PROSITE" id="PS50045">
    <property type="entry name" value="SIGMA54_INTERACT_4"/>
    <property type="match status" value="1"/>
</dbReference>
<evidence type="ECO:0000259" key="9">
    <source>
        <dbReference type="PROSITE" id="PS50045"/>
    </source>
</evidence>
<dbReference type="GO" id="GO:0006355">
    <property type="term" value="P:regulation of DNA-templated transcription"/>
    <property type="evidence" value="ECO:0007669"/>
    <property type="project" value="InterPro"/>
</dbReference>
<dbReference type="InterPro" id="IPR001789">
    <property type="entry name" value="Sig_transdc_resp-reg_receiver"/>
</dbReference>
<dbReference type="GO" id="GO:0005524">
    <property type="term" value="F:ATP binding"/>
    <property type="evidence" value="ECO:0007669"/>
    <property type="project" value="UniProtKB-KW"/>
</dbReference>
<dbReference type="RefSeq" id="WP_222875314.1">
    <property type="nucleotide sequence ID" value="NZ_AP023361.1"/>
</dbReference>
<evidence type="ECO:0000256" key="4">
    <source>
        <dbReference type="ARBA" id="ARBA00023015"/>
    </source>
</evidence>
<dbReference type="Gene3D" id="3.40.50.300">
    <property type="entry name" value="P-loop containing nucleotide triphosphate hydrolases"/>
    <property type="match status" value="1"/>
</dbReference>
<keyword evidence="5" id="KW-0238">DNA-binding</keyword>
<evidence type="ECO:0000256" key="5">
    <source>
        <dbReference type="ARBA" id="ARBA00023125"/>
    </source>
</evidence>
<dbReference type="EMBL" id="AP023361">
    <property type="protein sequence ID" value="BCJ91688.1"/>
    <property type="molecule type" value="Genomic_DNA"/>
</dbReference>
<evidence type="ECO:0000256" key="6">
    <source>
        <dbReference type="ARBA" id="ARBA00023159"/>
    </source>
</evidence>
<dbReference type="AlphaFoldDB" id="A0A6S6QYM9"/>
<dbReference type="SMART" id="SM00382">
    <property type="entry name" value="AAA"/>
    <property type="match status" value="1"/>
</dbReference>
<evidence type="ECO:0000256" key="3">
    <source>
        <dbReference type="ARBA" id="ARBA00023012"/>
    </source>
</evidence>
<dbReference type="InterPro" id="IPR003593">
    <property type="entry name" value="AAA+_ATPase"/>
</dbReference>
<dbReference type="PANTHER" id="PTHR32071:SF117">
    <property type="entry name" value="PTS-DEPENDENT DIHYDROXYACETONE KINASE OPERON REGULATORY PROTEIN-RELATED"/>
    <property type="match status" value="1"/>
</dbReference>
<reference evidence="11 12" key="1">
    <citation type="submission" date="2020-08" db="EMBL/GenBank/DDBJ databases">
        <title>Genome sequence of Rhizobiales bacterium strain IZ6.</title>
        <authorList>
            <person name="Nakai R."/>
            <person name="Naganuma T."/>
        </authorList>
    </citation>
    <scope>NUCLEOTIDE SEQUENCE [LARGE SCALE GENOMIC DNA]</scope>
    <source>
        <strain evidence="11 12">IZ6</strain>
    </source>
</reference>
<name>A0A6S6QYM9_9HYPH</name>
<dbReference type="InterPro" id="IPR009057">
    <property type="entry name" value="Homeodomain-like_sf"/>
</dbReference>
<evidence type="ECO:0000256" key="1">
    <source>
        <dbReference type="ARBA" id="ARBA00022741"/>
    </source>
</evidence>
<evidence type="ECO:0000259" key="10">
    <source>
        <dbReference type="PROSITE" id="PS50110"/>
    </source>
</evidence>
<comment type="caution">
    <text evidence="8">Lacks conserved residue(s) required for the propagation of feature annotation.</text>
</comment>
<sequence>MVMVLLAGSFGPARLRILVAESDAVQARQIAAALAAGLLNAEVEIADSLTNAEARLRGVRFSALIAGAGLGEDSVERLRPLISGPLVITGASGLSTGADLTRRGADAVLPVPFSPSMTVESLVEALKARPALPESPQPAISGFAGFIGGSDPMRRVYSEIERVASSKASVFITGESGTGKELAANAVHAQSGRSGPFIALNCGAIPKELIESEVFGHMRGAFTGAVEDHAGAAEAAHGGTLFLDEICEMDIALQTKLLRFVQTGEVRRVGGTKAKKVDVRIVCATNRDPKAEVQAGRFREDLFYRLHVLPVQMPPLRLRGEDTLMLARSFLARLSKEEGRSFIGFDPFSERLIASYAWPGNVRELESVIRRIVVLNPGGLVTADMMPVEITNAVLSQPHGDAKRAKQILPMWVQEGRIIEEALAAFDGNIARAAAALDINPSTIYRRRQSSRKAAAE</sequence>
<evidence type="ECO:0000256" key="7">
    <source>
        <dbReference type="ARBA" id="ARBA00023163"/>
    </source>
</evidence>
<dbReference type="Pfam" id="PF00158">
    <property type="entry name" value="Sigma54_activat"/>
    <property type="match status" value="1"/>
</dbReference>
<evidence type="ECO:0000313" key="11">
    <source>
        <dbReference type="EMBL" id="BCJ91688.1"/>
    </source>
</evidence>
<dbReference type="Gene3D" id="1.10.10.60">
    <property type="entry name" value="Homeodomain-like"/>
    <property type="match status" value="1"/>
</dbReference>
<protein>
    <submittedName>
        <fullName evidence="11">Regulatory protein LuxO</fullName>
    </submittedName>
</protein>
<dbReference type="InterPro" id="IPR002197">
    <property type="entry name" value="HTH_Fis"/>
</dbReference>
<feature type="domain" description="Sigma-54 factor interaction" evidence="9">
    <location>
        <begin position="146"/>
        <end position="374"/>
    </location>
</feature>
<dbReference type="CDD" id="cd00009">
    <property type="entry name" value="AAA"/>
    <property type="match status" value="1"/>
</dbReference>
<dbReference type="Pfam" id="PF02954">
    <property type="entry name" value="HTH_8"/>
    <property type="match status" value="1"/>
</dbReference>
<keyword evidence="1" id="KW-0547">Nucleotide-binding</keyword>
<keyword evidence="4" id="KW-0805">Transcription regulation</keyword>
<keyword evidence="7" id="KW-0804">Transcription</keyword>
<gene>
    <name evidence="11" type="primary">luxO</name>
    <name evidence="11" type="ORF">IZ6_24230</name>
</gene>
<dbReference type="InterPro" id="IPR011006">
    <property type="entry name" value="CheY-like_superfamily"/>
</dbReference>
<dbReference type="GO" id="GO:0043565">
    <property type="term" value="F:sequence-specific DNA binding"/>
    <property type="evidence" value="ECO:0007669"/>
    <property type="project" value="InterPro"/>
</dbReference>
<dbReference type="InterPro" id="IPR002078">
    <property type="entry name" value="Sigma_54_int"/>
</dbReference>
<accession>A0A6S6QYM9</accession>
<dbReference type="SUPFAM" id="SSF46689">
    <property type="entry name" value="Homeodomain-like"/>
    <property type="match status" value="1"/>
</dbReference>
<dbReference type="InterPro" id="IPR058031">
    <property type="entry name" value="AAA_lid_NorR"/>
</dbReference>
<dbReference type="InterPro" id="IPR025943">
    <property type="entry name" value="Sigma_54_int_dom_ATP-bd_2"/>
</dbReference>
<dbReference type="FunFam" id="3.40.50.300:FF:000006">
    <property type="entry name" value="DNA-binding transcriptional regulator NtrC"/>
    <property type="match status" value="1"/>
</dbReference>
<proteinExistence type="predicted"/>
<keyword evidence="2" id="KW-0067">ATP-binding</keyword>
<dbReference type="SUPFAM" id="SSF52172">
    <property type="entry name" value="CheY-like"/>
    <property type="match status" value="1"/>
</dbReference>
<keyword evidence="6" id="KW-0010">Activator</keyword>
<feature type="domain" description="Response regulatory" evidence="10">
    <location>
        <begin position="16"/>
        <end position="126"/>
    </location>
</feature>
<dbReference type="GO" id="GO:0000160">
    <property type="term" value="P:phosphorelay signal transduction system"/>
    <property type="evidence" value="ECO:0007669"/>
    <property type="project" value="UniProtKB-KW"/>
</dbReference>
<dbReference type="PROSITE" id="PS00676">
    <property type="entry name" value="SIGMA54_INTERACT_2"/>
    <property type="match status" value="1"/>
</dbReference>
<evidence type="ECO:0000313" key="12">
    <source>
        <dbReference type="Proteomes" id="UP000515317"/>
    </source>
</evidence>
<dbReference type="Gene3D" id="1.10.8.60">
    <property type="match status" value="1"/>
</dbReference>
<dbReference type="InterPro" id="IPR027417">
    <property type="entry name" value="P-loop_NTPase"/>
</dbReference>
<dbReference type="PROSITE" id="PS50110">
    <property type="entry name" value="RESPONSE_REGULATORY"/>
    <property type="match status" value="1"/>
</dbReference>
<dbReference type="SUPFAM" id="SSF52540">
    <property type="entry name" value="P-loop containing nucleoside triphosphate hydrolases"/>
    <property type="match status" value="1"/>
</dbReference>
<dbReference type="Pfam" id="PF25601">
    <property type="entry name" value="AAA_lid_14"/>
    <property type="match status" value="1"/>
</dbReference>
<keyword evidence="12" id="KW-1185">Reference proteome</keyword>